<proteinExistence type="predicted"/>
<dbReference type="OMA" id="VMKNIRT"/>
<dbReference type="EMBL" id="KB468168">
    <property type="protein sequence ID" value="PCH45090.1"/>
    <property type="molecule type" value="Genomic_DNA"/>
</dbReference>
<dbReference type="OrthoDB" id="2723779at2759"/>
<protein>
    <submittedName>
        <fullName evidence="2">Uncharacterized protein</fullName>
    </submittedName>
</protein>
<keyword evidence="3" id="KW-1185">Reference proteome</keyword>
<organism evidence="2 3">
    <name type="scientific">Wolfiporia cocos (strain MD-104)</name>
    <name type="common">Brown rot fungus</name>
    <dbReference type="NCBI Taxonomy" id="742152"/>
    <lineage>
        <taxon>Eukaryota</taxon>
        <taxon>Fungi</taxon>
        <taxon>Dikarya</taxon>
        <taxon>Basidiomycota</taxon>
        <taxon>Agaricomycotina</taxon>
        <taxon>Agaricomycetes</taxon>
        <taxon>Polyporales</taxon>
        <taxon>Phaeolaceae</taxon>
        <taxon>Wolfiporia</taxon>
    </lineage>
</organism>
<evidence type="ECO:0000256" key="1">
    <source>
        <dbReference type="SAM" id="MobiDB-lite"/>
    </source>
</evidence>
<dbReference type="AlphaFoldDB" id="A0A2H3JSF9"/>
<evidence type="ECO:0000313" key="2">
    <source>
        <dbReference type="EMBL" id="PCH45090.1"/>
    </source>
</evidence>
<dbReference type="Proteomes" id="UP000218811">
    <property type="component" value="Unassembled WGS sequence"/>
</dbReference>
<feature type="region of interest" description="Disordered" evidence="1">
    <location>
        <begin position="147"/>
        <end position="174"/>
    </location>
</feature>
<dbReference type="STRING" id="742152.A0A2H3JSF9"/>
<name>A0A2H3JSF9_WOLCO</name>
<feature type="region of interest" description="Disordered" evidence="1">
    <location>
        <begin position="1"/>
        <end position="28"/>
    </location>
</feature>
<feature type="compositionally biased region" description="Polar residues" evidence="1">
    <location>
        <begin position="1"/>
        <end position="20"/>
    </location>
</feature>
<accession>A0A2H3JSF9</accession>
<sequence>MASPSSIGSSFHNPPNASPSDDSELEPNAEWKFNVRKSIEADFLPEVRRAKEERDAALSISPADVDKIEQDYRTVMKNIRTVAETRYRMALRAERQERRFAAGLKVDERWIAEQEELLEAIQQETRPALDGAGQSVDVGVGSWRADGVGSLMNKPRQRSVSQQDVGAAGTGATI</sequence>
<feature type="non-terminal residue" evidence="2">
    <location>
        <position position="174"/>
    </location>
</feature>
<gene>
    <name evidence="2" type="ORF">WOLCODRAFT_165595</name>
</gene>
<evidence type="ECO:0000313" key="3">
    <source>
        <dbReference type="Proteomes" id="UP000218811"/>
    </source>
</evidence>
<reference evidence="2 3" key="1">
    <citation type="journal article" date="2012" name="Science">
        <title>The Paleozoic origin of enzymatic lignin decomposition reconstructed from 31 fungal genomes.</title>
        <authorList>
            <person name="Floudas D."/>
            <person name="Binder M."/>
            <person name="Riley R."/>
            <person name="Barry K."/>
            <person name="Blanchette R.A."/>
            <person name="Henrissat B."/>
            <person name="Martinez A.T."/>
            <person name="Otillar R."/>
            <person name="Spatafora J.W."/>
            <person name="Yadav J.S."/>
            <person name="Aerts A."/>
            <person name="Benoit I."/>
            <person name="Boyd A."/>
            <person name="Carlson A."/>
            <person name="Copeland A."/>
            <person name="Coutinho P.M."/>
            <person name="de Vries R.P."/>
            <person name="Ferreira P."/>
            <person name="Findley K."/>
            <person name="Foster B."/>
            <person name="Gaskell J."/>
            <person name="Glotzer D."/>
            <person name="Gorecki P."/>
            <person name="Heitman J."/>
            <person name="Hesse C."/>
            <person name="Hori C."/>
            <person name="Igarashi K."/>
            <person name="Jurgens J.A."/>
            <person name="Kallen N."/>
            <person name="Kersten P."/>
            <person name="Kohler A."/>
            <person name="Kuees U."/>
            <person name="Kumar T.K.A."/>
            <person name="Kuo A."/>
            <person name="LaButti K."/>
            <person name="Larrondo L.F."/>
            <person name="Lindquist E."/>
            <person name="Ling A."/>
            <person name="Lombard V."/>
            <person name="Lucas S."/>
            <person name="Lundell T."/>
            <person name="Martin R."/>
            <person name="McLaughlin D.J."/>
            <person name="Morgenstern I."/>
            <person name="Morin E."/>
            <person name="Murat C."/>
            <person name="Nagy L.G."/>
            <person name="Nolan M."/>
            <person name="Ohm R.A."/>
            <person name="Patyshakuliyeva A."/>
            <person name="Rokas A."/>
            <person name="Ruiz-Duenas F.J."/>
            <person name="Sabat G."/>
            <person name="Salamov A."/>
            <person name="Samejima M."/>
            <person name="Schmutz J."/>
            <person name="Slot J.C."/>
            <person name="St John F."/>
            <person name="Stenlid J."/>
            <person name="Sun H."/>
            <person name="Sun S."/>
            <person name="Syed K."/>
            <person name="Tsang A."/>
            <person name="Wiebenga A."/>
            <person name="Young D."/>
            <person name="Pisabarro A."/>
            <person name="Eastwood D.C."/>
            <person name="Martin F."/>
            <person name="Cullen D."/>
            <person name="Grigoriev I.V."/>
            <person name="Hibbett D.S."/>
        </authorList>
    </citation>
    <scope>NUCLEOTIDE SEQUENCE [LARGE SCALE GENOMIC DNA]</scope>
    <source>
        <strain evidence="2 3">MD-104</strain>
    </source>
</reference>